<dbReference type="InterPro" id="IPR036291">
    <property type="entry name" value="NAD(P)-bd_dom_sf"/>
</dbReference>
<gene>
    <name evidence="2" type="primary">acuI</name>
    <name evidence="2" type="ORF">CA54_03280</name>
</gene>
<protein>
    <submittedName>
        <fullName evidence="2">Putative acrylyl-CoA reductase AcuI</fullName>
        <ecNumber evidence="2">1.3.1.84</ecNumber>
    </submittedName>
</protein>
<sequence>MSTEQFACYLVEKDEDGTVRAGMTRRPLAALPEGEVLIRVQWSSLNFKDGLAATGQPGVAKKYPHVPGIDAAGTVAESSHADFQAGQPVIVTGYDLGAGQWGGWAEYIRVPAEWVIPLPDGLTLESAMHYGTAGFTAAMSVQAIVDHGIEPASGKIVVTGATGGVGCIAVMLLAQLGYQVVAVTGKESMHAQLKEFGATEVVGREEILDDSSRPLLSARWAGAVDCVGGDMLTSILRATDLRGCVTCCGLVAGPKLNMTVFPFILRGAVLVGIDSGWYPRDLRLKLWEKLGGEWRLDKLADFTETVPLADIEPSLQKILRGEVAGRTLVAVE</sequence>
<evidence type="ECO:0000259" key="1">
    <source>
        <dbReference type="SMART" id="SM00829"/>
    </source>
</evidence>
<dbReference type="Gene3D" id="3.90.180.10">
    <property type="entry name" value="Medium-chain alcohol dehydrogenases, catalytic domain"/>
    <property type="match status" value="1"/>
</dbReference>
<dbReference type="Pfam" id="PF00107">
    <property type="entry name" value="ADH_zinc_N"/>
    <property type="match status" value="1"/>
</dbReference>
<keyword evidence="3" id="KW-1185">Reference proteome</keyword>
<dbReference type="InterPro" id="IPR014188">
    <property type="entry name" value="Acrylyl-CoA_reductase_AcuI"/>
</dbReference>
<dbReference type="GO" id="GO:0043957">
    <property type="term" value="F:acryloyl-CoA reductase (NADPH) activity"/>
    <property type="evidence" value="ECO:0007669"/>
    <property type="project" value="UniProtKB-EC"/>
</dbReference>
<dbReference type="InterPro" id="IPR011032">
    <property type="entry name" value="GroES-like_sf"/>
</dbReference>
<dbReference type="SMART" id="SM00829">
    <property type="entry name" value="PKS_ER"/>
    <property type="match status" value="1"/>
</dbReference>
<dbReference type="InterPro" id="IPR051397">
    <property type="entry name" value="Zn-ADH-like_protein"/>
</dbReference>
<reference evidence="2 3" key="1">
    <citation type="submission" date="2019-02" db="EMBL/GenBank/DDBJ databases">
        <title>Deep-cultivation of Planctomycetes and their phenomic and genomic characterization uncovers novel biology.</title>
        <authorList>
            <person name="Wiegand S."/>
            <person name="Jogler M."/>
            <person name="Boedeker C."/>
            <person name="Pinto D."/>
            <person name="Vollmers J."/>
            <person name="Rivas-Marin E."/>
            <person name="Kohn T."/>
            <person name="Peeters S.H."/>
            <person name="Heuer A."/>
            <person name="Rast P."/>
            <person name="Oberbeckmann S."/>
            <person name="Bunk B."/>
            <person name="Jeske O."/>
            <person name="Meyerdierks A."/>
            <person name="Storesund J.E."/>
            <person name="Kallscheuer N."/>
            <person name="Luecker S."/>
            <person name="Lage O.M."/>
            <person name="Pohl T."/>
            <person name="Merkel B.J."/>
            <person name="Hornburger P."/>
            <person name="Mueller R.-W."/>
            <person name="Bruemmer F."/>
            <person name="Labrenz M."/>
            <person name="Spormann A.M."/>
            <person name="Op Den Camp H."/>
            <person name="Overmann J."/>
            <person name="Amann R."/>
            <person name="Jetten M.S.M."/>
            <person name="Mascher T."/>
            <person name="Medema M.H."/>
            <person name="Devos D.P."/>
            <person name="Kaster A.-K."/>
            <person name="Ovreas L."/>
            <person name="Rohde M."/>
            <person name="Galperin M.Y."/>
            <person name="Jogler C."/>
        </authorList>
    </citation>
    <scope>NUCLEOTIDE SEQUENCE [LARGE SCALE GENOMIC DNA]</scope>
    <source>
        <strain evidence="2 3">CA54</strain>
    </source>
</reference>
<dbReference type="InterPro" id="IPR013154">
    <property type="entry name" value="ADH-like_N"/>
</dbReference>
<dbReference type="EC" id="1.3.1.84" evidence="2"/>
<name>A0A5C6BJ01_9PLAN</name>
<dbReference type="PANTHER" id="PTHR43677:SF1">
    <property type="entry name" value="ACRYLYL-COA REDUCTASE ACUI-RELATED"/>
    <property type="match status" value="1"/>
</dbReference>
<proteinExistence type="predicted"/>
<dbReference type="RefSeq" id="WP_146369118.1">
    <property type="nucleotide sequence ID" value="NZ_SJPP01000001.1"/>
</dbReference>
<dbReference type="Pfam" id="PF08240">
    <property type="entry name" value="ADH_N"/>
    <property type="match status" value="1"/>
</dbReference>
<evidence type="ECO:0000313" key="3">
    <source>
        <dbReference type="Proteomes" id="UP000320735"/>
    </source>
</evidence>
<evidence type="ECO:0000313" key="2">
    <source>
        <dbReference type="EMBL" id="TWU11521.1"/>
    </source>
</evidence>
<dbReference type="Gene3D" id="3.40.50.720">
    <property type="entry name" value="NAD(P)-binding Rossmann-like Domain"/>
    <property type="match status" value="1"/>
</dbReference>
<dbReference type="SUPFAM" id="SSF51735">
    <property type="entry name" value="NAD(P)-binding Rossmann-fold domains"/>
    <property type="match status" value="1"/>
</dbReference>
<organism evidence="2 3">
    <name type="scientific">Symmachiella macrocystis</name>
    <dbReference type="NCBI Taxonomy" id="2527985"/>
    <lineage>
        <taxon>Bacteria</taxon>
        <taxon>Pseudomonadati</taxon>
        <taxon>Planctomycetota</taxon>
        <taxon>Planctomycetia</taxon>
        <taxon>Planctomycetales</taxon>
        <taxon>Planctomycetaceae</taxon>
        <taxon>Symmachiella</taxon>
    </lineage>
</organism>
<dbReference type="EMBL" id="SJPP01000001">
    <property type="protein sequence ID" value="TWU11521.1"/>
    <property type="molecule type" value="Genomic_DNA"/>
</dbReference>
<dbReference type="PANTHER" id="PTHR43677">
    <property type="entry name" value="SHORT-CHAIN DEHYDROGENASE/REDUCTASE"/>
    <property type="match status" value="1"/>
</dbReference>
<feature type="domain" description="Enoyl reductase (ER)" evidence="1">
    <location>
        <begin position="17"/>
        <end position="329"/>
    </location>
</feature>
<dbReference type="AlphaFoldDB" id="A0A5C6BJ01"/>
<accession>A0A5C6BJ01</accession>
<dbReference type="CDD" id="cd05280">
    <property type="entry name" value="MDR_yhdh_yhfp"/>
    <property type="match status" value="1"/>
</dbReference>
<keyword evidence="2" id="KW-0560">Oxidoreductase</keyword>
<dbReference type="SUPFAM" id="SSF50129">
    <property type="entry name" value="GroES-like"/>
    <property type="match status" value="1"/>
</dbReference>
<dbReference type="OrthoDB" id="9782155at2"/>
<dbReference type="InterPro" id="IPR013149">
    <property type="entry name" value="ADH-like_C"/>
</dbReference>
<comment type="caution">
    <text evidence="2">The sequence shown here is derived from an EMBL/GenBank/DDBJ whole genome shotgun (WGS) entry which is preliminary data.</text>
</comment>
<dbReference type="Proteomes" id="UP000320735">
    <property type="component" value="Unassembled WGS sequence"/>
</dbReference>
<dbReference type="NCBIfam" id="TIGR02823">
    <property type="entry name" value="oxido_YhdH"/>
    <property type="match status" value="1"/>
</dbReference>
<dbReference type="InterPro" id="IPR020843">
    <property type="entry name" value="ER"/>
</dbReference>